<accession>A0A2I2G0E4</accession>
<protein>
    <submittedName>
        <fullName evidence="4">Alkaline D-peptidase</fullName>
    </submittedName>
</protein>
<feature type="chain" id="PRO_5014167034" evidence="1">
    <location>
        <begin position="24"/>
        <end position="573"/>
    </location>
</feature>
<dbReference type="EMBL" id="MSFO01000006">
    <property type="protein sequence ID" value="PLB46358.1"/>
    <property type="molecule type" value="Genomic_DNA"/>
</dbReference>
<gene>
    <name evidence="4" type="ORF">P170DRAFT_511149</name>
</gene>
<dbReference type="SUPFAM" id="SSF56601">
    <property type="entry name" value="beta-lactamase/transpeptidase-like"/>
    <property type="match status" value="1"/>
</dbReference>
<dbReference type="PANTHER" id="PTHR22935:SF97">
    <property type="entry name" value="BETA-LACTAMASE-RELATED DOMAIN-CONTAINING PROTEIN"/>
    <property type="match status" value="1"/>
</dbReference>
<keyword evidence="5" id="KW-1185">Reference proteome</keyword>
<dbReference type="AlphaFoldDB" id="A0A2I2G0E4"/>
<dbReference type="STRING" id="1392250.A0A2I2G0E4"/>
<dbReference type="VEuPathDB" id="FungiDB:P170DRAFT_511149"/>
<dbReference type="Proteomes" id="UP000234275">
    <property type="component" value="Unassembled WGS sequence"/>
</dbReference>
<dbReference type="PANTHER" id="PTHR22935">
    <property type="entry name" value="PENICILLIN-BINDING PROTEIN"/>
    <property type="match status" value="1"/>
</dbReference>
<keyword evidence="1" id="KW-0732">Signal</keyword>
<sequence>MPSSSLSLKLISSLLLLSPSALSFTPCPLLGPAFPPFQLDPSSKELSKAFKELKHELDDQIISGNGSHGVTYPKTTTFSLSLFSTNEGPASDGPFMFDYHYTAPAQKQSKDFRAADANSVYRIGGLSQIFTIWTLLASADDGVLADPVAKYLPELGTAKKDADGLVEWDLVTVGQLASHMAGIARDSCVSDSNAEVHSVHGLQKSPDSFPLCTSLSEEDALARLAQQKPAAFPDSTPLYSNMGFEVLGYVIQNITGQSFEEALQETILSPLGLNETSLNRPSNSSMGIIPANETASGWKNEYGGAAPAISMFSSITDLSLAGKAILNSTLLSHIETKRWLNPVTHTSNPANSIGYPWIIYSGGEYPNTSMVDTYTYYSDIGLYSSYLGLVPDYNVGFAILAADSIASPDLNAHADIIGDIILGALISTATNQAGENFGGGYRASDNSSLIAVSADKLPGLFIEDFVSNGANFRKTLASLTGVQDSDDLSIRLYPTGLISQTKSGSKQTFRAVLQDKTELADNGTPTCVSFLDVGKLKYNDASLDEFIFDVNKDGAAVGVEIPALGVTLKRSQD</sequence>
<name>A0A2I2G0E4_9EURO</name>
<dbReference type="InterPro" id="IPR058664">
    <property type="entry name" value="ARB_00930-like_C"/>
</dbReference>
<proteinExistence type="predicted"/>
<organism evidence="4 5">
    <name type="scientific">Aspergillus steynii IBT 23096</name>
    <dbReference type="NCBI Taxonomy" id="1392250"/>
    <lineage>
        <taxon>Eukaryota</taxon>
        <taxon>Fungi</taxon>
        <taxon>Dikarya</taxon>
        <taxon>Ascomycota</taxon>
        <taxon>Pezizomycotina</taxon>
        <taxon>Eurotiomycetes</taxon>
        <taxon>Eurotiomycetidae</taxon>
        <taxon>Eurotiales</taxon>
        <taxon>Aspergillaceae</taxon>
        <taxon>Aspergillus</taxon>
        <taxon>Aspergillus subgen. Circumdati</taxon>
    </lineage>
</organism>
<evidence type="ECO:0000313" key="5">
    <source>
        <dbReference type="Proteomes" id="UP000234275"/>
    </source>
</evidence>
<dbReference type="GeneID" id="36562562"/>
<feature type="signal peptide" evidence="1">
    <location>
        <begin position="1"/>
        <end position="23"/>
    </location>
</feature>
<dbReference type="InterPro" id="IPR051478">
    <property type="entry name" value="Beta-lactamase-like_AB/R"/>
</dbReference>
<reference evidence="4 5" key="1">
    <citation type="submission" date="2016-12" db="EMBL/GenBank/DDBJ databases">
        <title>The genomes of Aspergillus section Nigri reveals drivers in fungal speciation.</title>
        <authorList>
            <consortium name="DOE Joint Genome Institute"/>
            <person name="Vesth T.C."/>
            <person name="Nybo J."/>
            <person name="Theobald S."/>
            <person name="Brandl J."/>
            <person name="Frisvad J.C."/>
            <person name="Nielsen K.F."/>
            <person name="Lyhne E.K."/>
            <person name="Kogle M.E."/>
            <person name="Kuo A."/>
            <person name="Riley R."/>
            <person name="Clum A."/>
            <person name="Nolan M."/>
            <person name="Lipzen A."/>
            <person name="Salamov A."/>
            <person name="Henrissat B."/>
            <person name="Wiebenga A."/>
            <person name="De Vries R.P."/>
            <person name="Grigoriev I.V."/>
            <person name="Mortensen U.H."/>
            <person name="Andersen M.R."/>
            <person name="Baker S.E."/>
        </authorList>
    </citation>
    <scope>NUCLEOTIDE SEQUENCE [LARGE SCALE GENOMIC DNA]</scope>
    <source>
        <strain evidence="4 5">IBT 23096</strain>
    </source>
</reference>
<dbReference type="InterPro" id="IPR012338">
    <property type="entry name" value="Beta-lactam/transpept-like"/>
</dbReference>
<dbReference type="Gene3D" id="3.40.710.10">
    <property type="entry name" value="DD-peptidase/beta-lactamase superfamily"/>
    <property type="match status" value="1"/>
</dbReference>
<evidence type="ECO:0000259" key="2">
    <source>
        <dbReference type="Pfam" id="PF00144"/>
    </source>
</evidence>
<comment type="caution">
    <text evidence="4">The sequence shown here is derived from an EMBL/GenBank/DDBJ whole genome shotgun (WGS) entry which is preliminary data.</text>
</comment>
<dbReference type="RefSeq" id="XP_024701660.1">
    <property type="nucleotide sequence ID" value="XM_024854856.1"/>
</dbReference>
<dbReference type="InterPro" id="IPR001466">
    <property type="entry name" value="Beta-lactam-related"/>
</dbReference>
<evidence type="ECO:0000256" key="1">
    <source>
        <dbReference type="SAM" id="SignalP"/>
    </source>
</evidence>
<feature type="domain" description="Beta-lactamase-related" evidence="2">
    <location>
        <begin position="110"/>
        <end position="408"/>
    </location>
</feature>
<evidence type="ECO:0000259" key="3">
    <source>
        <dbReference type="Pfam" id="PF26335"/>
    </source>
</evidence>
<evidence type="ECO:0000313" key="4">
    <source>
        <dbReference type="EMBL" id="PLB46358.1"/>
    </source>
</evidence>
<dbReference type="Pfam" id="PF26335">
    <property type="entry name" value="ARB_00930_C"/>
    <property type="match status" value="1"/>
</dbReference>
<dbReference type="OrthoDB" id="10250282at2759"/>
<dbReference type="Pfam" id="PF00144">
    <property type="entry name" value="Beta-lactamase"/>
    <property type="match status" value="1"/>
</dbReference>
<feature type="domain" description="Beta-lactamase-like ARB-00930-like C-terminal" evidence="3">
    <location>
        <begin position="429"/>
        <end position="571"/>
    </location>
</feature>